<evidence type="ECO:0008006" key="3">
    <source>
        <dbReference type="Google" id="ProtNLM"/>
    </source>
</evidence>
<organism evidence="1 2">
    <name type="scientific">Mikania micrantha</name>
    <name type="common">bitter vine</name>
    <dbReference type="NCBI Taxonomy" id="192012"/>
    <lineage>
        <taxon>Eukaryota</taxon>
        <taxon>Viridiplantae</taxon>
        <taxon>Streptophyta</taxon>
        <taxon>Embryophyta</taxon>
        <taxon>Tracheophyta</taxon>
        <taxon>Spermatophyta</taxon>
        <taxon>Magnoliopsida</taxon>
        <taxon>eudicotyledons</taxon>
        <taxon>Gunneridae</taxon>
        <taxon>Pentapetalae</taxon>
        <taxon>asterids</taxon>
        <taxon>campanulids</taxon>
        <taxon>Asterales</taxon>
        <taxon>Asteraceae</taxon>
        <taxon>Asteroideae</taxon>
        <taxon>Heliantheae alliance</taxon>
        <taxon>Eupatorieae</taxon>
        <taxon>Mikania</taxon>
    </lineage>
</organism>
<dbReference type="EMBL" id="SZYD01000003">
    <property type="protein sequence ID" value="KAD6796679.1"/>
    <property type="molecule type" value="Genomic_DNA"/>
</dbReference>
<keyword evidence="2" id="KW-1185">Reference proteome</keyword>
<name>A0A5N6PUT2_9ASTR</name>
<gene>
    <name evidence="1" type="ORF">E3N88_07575</name>
</gene>
<evidence type="ECO:0000313" key="1">
    <source>
        <dbReference type="EMBL" id="KAD6796679.1"/>
    </source>
</evidence>
<evidence type="ECO:0000313" key="2">
    <source>
        <dbReference type="Proteomes" id="UP000326396"/>
    </source>
</evidence>
<dbReference type="AlphaFoldDB" id="A0A5N6PUT2"/>
<protein>
    <recommendedName>
        <fullName evidence="3">BED-type domain-containing protein</fullName>
    </recommendedName>
</protein>
<proteinExistence type="predicted"/>
<dbReference type="OrthoDB" id="1735573at2759"/>
<dbReference type="Proteomes" id="UP000326396">
    <property type="component" value="Linkage Group LG11"/>
</dbReference>
<comment type="caution">
    <text evidence="1">The sequence shown here is derived from an EMBL/GenBank/DDBJ whole genome shotgun (WGS) entry which is preliminary data.</text>
</comment>
<sequence length="174" mass="19773">MAQSTSSVGQGSNAEVLVVRVLTHSRNMEIWCNWDLVEMSDGSQKARCKYCGMLLAKESNTSLKKHITKPFCKALKNDPESQQTQISNDGGIFHYNVDEVRDRMAKFVIQEALPFGHFDNPRLTNMIRDTLQPRNNHDYYDDAPDDDISYTCLAFREEEIEATSEAGTKLENFG</sequence>
<reference evidence="1 2" key="1">
    <citation type="submission" date="2019-05" db="EMBL/GenBank/DDBJ databases">
        <title>Mikania micrantha, genome provides insights into the molecular mechanism of rapid growth.</title>
        <authorList>
            <person name="Liu B."/>
        </authorList>
    </citation>
    <scope>NUCLEOTIDE SEQUENCE [LARGE SCALE GENOMIC DNA]</scope>
    <source>
        <strain evidence="1">NLD-2019</strain>
        <tissue evidence="1">Leaf</tissue>
    </source>
</reference>
<accession>A0A5N6PUT2</accession>